<dbReference type="GO" id="GO:0018189">
    <property type="term" value="P:pyrroloquinoline quinone biosynthetic process"/>
    <property type="evidence" value="ECO:0007669"/>
    <property type="project" value="UniProtKB-UniPathway"/>
</dbReference>
<protein>
    <submittedName>
        <fullName evidence="4">PqqA binding protein</fullName>
    </submittedName>
</protein>
<dbReference type="GO" id="GO:0048038">
    <property type="term" value="F:quinone binding"/>
    <property type="evidence" value="ECO:0007669"/>
    <property type="project" value="InterPro"/>
</dbReference>
<name>A0A6J5G9B7_9BURK</name>
<dbReference type="NCBIfam" id="TIGR03859">
    <property type="entry name" value="PQQ_PqqD"/>
    <property type="match status" value="1"/>
</dbReference>
<comment type="pathway">
    <text evidence="1">Cofactor biosynthesis; pyrroloquinoline quinone biosynthesis.</text>
</comment>
<dbReference type="InterPro" id="IPR008792">
    <property type="entry name" value="PQQD"/>
</dbReference>
<dbReference type="InterPro" id="IPR022479">
    <property type="entry name" value="PqqD_bac"/>
</dbReference>
<gene>
    <name evidence="4" type="primary">pqqD</name>
    <name evidence="4" type="ORF">LMG27177_03341</name>
</gene>
<dbReference type="NCBIfam" id="NF002535">
    <property type="entry name" value="PRK02079.1"/>
    <property type="match status" value="1"/>
</dbReference>
<evidence type="ECO:0000256" key="2">
    <source>
        <dbReference type="ARBA" id="ARBA00011741"/>
    </source>
</evidence>
<dbReference type="UniPathway" id="UPA00539"/>
<dbReference type="Proteomes" id="UP000494252">
    <property type="component" value="Unassembled WGS sequence"/>
</dbReference>
<evidence type="ECO:0000256" key="1">
    <source>
        <dbReference type="ARBA" id="ARBA00004886"/>
    </source>
</evidence>
<dbReference type="EMBL" id="CADIKI010000009">
    <property type="protein sequence ID" value="CAB3793159.1"/>
    <property type="molecule type" value="Genomic_DNA"/>
</dbReference>
<keyword evidence="5" id="KW-1185">Reference proteome</keyword>
<sequence>MNAMNDPARAGDATEAALPLTIARPFRLQWEPAQNAHVLLYPEGMVKLNQSAGEILKRCDGTRDMAALIAELEQAFNTTGLGAEVRAFIADAHTRGWLE</sequence>
<evidence type="ECO:0000313" key="5">
    <source>
        <dbReference type="Proteomes" id="UP000494252"/>
    </source>
</evidence>
<dbReference type="Gene3D" id="1.10.10.1150">
    <property type="entry name" value="Coenzyme PQQ synthesis protein D (PqqD)"/>
    <property type="match status" value="1"/>
</dbReference>
<organism evidence="4 5">
    <name type="scientific">Paraburkholderia fynbosensis</name>
    <dbReference type="NCBI Taxonomy" id="1200993"/>
    <lineage>
        <taxon>Bacteria</taxon>
        <taxon>Pseudomonadati</taxon>
        <taxon>Pseudomonadota</taxon>
        <taxon>Betaproteobacteria</taxon>
        <taxon>Burkholderiales</taxon>
        <taxon>Burkholderiaceae</taxon>
        <taxon>Paraburkholderia</taxon>
    </lineage>
</organism>
<proteinExistence type="predicted"/>
<dbReference type="InterPro" id="IPR041881">
    <property type="entry name" value="PqqD_sf"/>
</dbReference>
<accession>A0A6J5G9B7</accession>
<comment type="subunit">
    <text evidence="2">Monomer. Interacts with PqqE.</text>
</comment>
<reference evidence="4 5" key="1">
    <citation type="submission" date="2020-04" db="EMBL/GenBank/DDBJ databases">
        <authorList>
            <person name="De Canck E."/>
        </authorList>
    </citation>
    <scope>NUCLEOTIDE SEQUENCE [LARGE SCALE GENOMIC DNA]</scope>
    <source>
        <strain evidence="4 5">LMG 27177</strain>
    </source>
</reference>
<evidence type="ECO:0000256" key="3">
    <source>
        <dbReference type="ARBA" id="ARBA00022905"/>
    </source>
</evidence>
<dbReference type="AlphaFoldDB" id="A0A6J5G9B7"/>
<evidence type="ECO:0000313" key="4">
    <source>
        <dbReference type="EMBL" id="CAB3793159.1"/>
    </source>
</evidence>
<keyword evidence="3" id="KW-0884">PQQ biosynthesis</keyword>
<dbReference type="Pfam" id="PF05402">
    <property type="entry name" value="PqqD"/>
    <property type="match status" value="1"/>
</dbReference>